<evidence type="ECO:0000313" key="2">
    <source>
        <dbReference type="EnsemblMetazoa" id="XP_038061154.1"/>
    </source>
</evidence>
<keyword evidence="3" id="KW-1185">Reference proteome</keyword>
<reference evidence="2" key="1">
    <citation type="submission" date="2022-11" db="UniProtKB">
        <authorList>
            <consortium name="EnsemblMetazoa"/>
        </authorList>
    </citation>
    <scope>IDENTIFICATION</scope>
</reference>
<dbReference type="RefSeq" id="XP_038061154.1">
    <property type="nucleotide sequence ID" value="XM_038205226.1"/>
</dbReference>
<evidence type="ECO:0000313" key="3">
    <source>
        <dbReference type="Proteomes" id="UP000887568"/>
    </source>
</evidence>
<dbReference type="AlphaFoldDB" id="A0A914ACS9"/>
<feature type="region of interest" description="Disordered" evidence="1">
    <location>
        <begin position="1"/>
        <end position="35"/>
    </location>
</feature>
<evidence type="ECO:0000256" key="1">
    <source>
        <dbReference type="SAM" id="MobiDB-lite"/>
    </source>
</evidence>
<organism evidence="2 3">
    <name type="scientific">Patiria miniata</name>
    <name type="common">Bat star</name>
    <name type="synonym">Asterina miniata</name>
    <dbReference type="NCBI Taxonomy" id="46514"/>
    <lineage>
        <taxon>Eukaryota</taxon>
        <taxon>Metazoa</taxon>
        <taxon>Echinodermata</taxon>
        <taxon>Eleutherozoa</taxon>
        <taxon>Asterozoa</taxon>
        <taxon>Asteroidea</taxon>
        <taxon>Valvatacea</taxon>
        <taxon>Valvatida</taxon>
        <taxon>Asterinidae</taxon>
        <taxon>Patiria</taxon>
    </lineage>
</organism>
<dbReference type="GeneID" id="119731923"/>
<dbReference type="EnsemblMetazoa" id="XM_038205226.1">
    <property type="protein sequence ID" value="XP_038061154.1"/>
    <property type="gene ID" value="LOC119731923"/>
</dbReference>
<dbReference type="Proteomes" id="UP000887568">
    <property type="component" value="Unplaced"/>
</dbReference>
<name>A0A914ACS9_PATMI</name>
<proteinExistence type="predicted"/>
<feature type="compositionally biased region" description="Polar residues" evidence="1">
    <location>
        <begin position="9"/>
        <end position="33"/>
    </location>
</feature>
<sequence length="216" mass="23261">MGPPDATFTGGNANARTLNQGYSPSPVNRTRSSALGIDGFNDSQSADFELQPMLKIVLSQLEQHRILPVVRKEPSHLCSPPGGSPNGNICASNQDAGSRNWSLTEHDVTCVVDDVTAALSWLHDNGISGIHLNEDSILLDKDSNGQQRAYLQLPQSILGVDAPTSKLRESSADIGVELDNKAIENLIGRLRNNASLEPDEQKTQIDSGQLMTISHL</sequence>
<protein>
    <submittedName>
        <fullName evidence="2">Uncharacterized protein</fullName>
    </submittedName>
</protein>
<accession>A0A914ACS9</accession>